<gene>
    <name evidence="1" type="ORF">WMSIL1_LOCUS80</name>
</gene>
<evidence type="ECO:0000313" key="2">
    <source>
        <dbReference type="Proteomes" id="UP000321570"/>
    </source>
</evidence>
<protein>
    <submittedName>
        <fullName evidence="1">Uncharacterized protein</fullName>
    </submittedName>
</protein>
<name>A0A564XUM8_HYMDI</name>
<dbReference type="EMBL" id="CABIJS010000003">
    <property type="protein sequence ID" value="VUZ38606.1"/>
    <property type="molecule type" value="Genomic_DNA"/>
</dbReference>
<dbReference type="Proteomes" id="UP000321570">
    <property type="component" value="Unassembled WGS sequence"/>
</dbReference>
<accession>A0A564XUM8</accession>
<sequence length="53" mass="6015">MKELCMNMRNPSNVISVKRHTLRLIPSKNTKRNAMYVVSGVLSMAIGQRKGRV</sequence>
<reference evidence="1 2" key="1">
    <citation type="submission" date="2019-07" db="EMBL/GenBank/DDBJ databases">
        <authorList>
            <person name="Jastrzebski P J."/>
            <person name="Paukszto L."/>
            <person name="Jastrzebski P J."/>
        </authorList>
    </citation>
    <scope>NUCLEOTIDE SEQUENCE [LARGE SCALE GENOMIC DNA]</scope>
    <source>
        <strain evidence="1 2">WMS-il1</strain>
    </source>
</reference>
<keyword evidence="2" id="KW-1185">Reference proteome</keyword>
<organism evidence="1 2">
    <name type="scientific">Hymenolepis diminuta</name>
    <name type="common">Rat tapeworm</name>
    <dbReference type="NCBI Taxonomy" id="6216"/>
    <lineage>
        <taxon>Eukaryota</taxon>
        <taxon>Metazoa</taxon>
        <taxon>Spiralia</taxon>
        <taxon>Lophotrochozoa</taxon>
        <taxon>Platyhelminthes</taxon>
        <taxon>Cestoda</taxon>
        <taxon>Eucestoda</taxon>
        <taxon>Cyclophyllidea</taxon>
        <taxon>Hymenolepididae</taxon>
        <taxon>Hymenolepis</taxon>
    </lineage>
</organism>
<proteinExistence type="predicted"/>
<dbReference type="AlphaFoldDB" id="A0A564XUM8"/>
<evidence type="ECO:0000313" key="1">
    <source>
        <dbReference type="EMBL" id="VUZ38606.1"/>
    </source>
</evidence>